<evidence type="ECO:0000256" key="1">
    <source>
        <dbReference type="ARBA" id="ARBA00004167"/>
    </source>
</evidence>
<dbReference type="InterPro" id="IPR013783">
    <property type="entry name" value="Ig-like_fold"/>
</dbReference>
<dbReference type="SUPFAM" id="SSF48726">
    <property type="entry name" value="Immunoglobulin"/>
    <property type="match status" value="2"/>
</dbReference>
<keyword evidence="2 4" id="KW-0472">Membrane</keyword>
<dbReference type="PANTHER" id="PTHR46484:SF8">
    <property type="entry name" value="B-CELL RECEPTOR CD22-LIKE-RELATED"/>
    <property type="match status" value="1"/>
</dbReference>
<dbReference type="EMBL" id="JAGEUA010000011">
    <property type="protein sequence ID" value="KAL0962421.1"/>
    <property type="molecule type" value="Genomic_DNA"/>
</dbReference>
<keyword evidence="4" id="KW-0812">Transmembrane</keyword>
<organism evidence="7 8">
    <name type="scientific">Umbra pygmaea</name>
    <name type="common">Eastern mudminnow</name>
    <dbReference type="NCBI Taxonomy" id="75934"/>
    <lineage>
        <taxon>Eukaryota</taxon>
        <taxon>Metazoa</taxon>
        <taxon>Chordata</taxon>
        <taxon>Craniata</taxon>
        <taxon>Vertebrata</taxon>
        <taxon>Euteleostomi</taxon>
        <taxon>Actinopterygii</taxon>
        <taxon>Neopterygii</taxon>
        <taxon>Teleostei</taxon>
        <taxon>Protacanthopterygii</taxon>
        <taxon>Esociformes</taxon>
        <taxon>Umbridae</taxon>
        <taxon>Umbra</taxon>
    </lineage>
</organism>
<evidence type="ECO:0000256" key="3">
    <source>
        <dbReference type="ARBA" id="ARBA00023157"/>
    </source>
</evidence>
<dbReference type="Pfam" id="PF13895">
    <property type="entry name" value="Ig_2"/>
    <property type="match status" value="1"/>
</dbReference>
<dbReference type="Pfam" id="PF08205">
    <property type="entry name" value="C2-set_2"/>
    <property type="match status" value="1"/>
</dbReference>
<dbReference type="SMART" id="SM00409">
    <property type="entry name" value="IG"/>
    <property type="match status" value="2"/>
</dbReference>
<name>A0ABD0WD31_UMBPY</name>
<evidence type="ECO:0000256" key="4">
    <source>
        <dbReference type="SAM" id="Phobius"/>
    </source>
</evidence>
<feature type="signal peptide" evidence="5">
    <location>
        <begin position="1"/>
        <end position="18"/>
    </location>
</feature>
<dbReference type="InterPro" id="IPR036179">
    <property type="entry name" value="Ig-like_dom_sf"/>
</dbReference>
<evidence type="ECO:0000259" key="6">
    <source>
        <dbReference type="PROSITE" id="PS50835"/>
    </source>
</evidence>
<feature type="domain" description="Ig-like" evidence="6">
    <location>
        <begin position="245"/>
        <end position="329"/>
    </location>
</feature>
<gene>
    <name evidence="7" type="ORF">UPYG_G00339830</name>
</gene>
<evidence type="ECO:0000313" key="7">
    <source>
        <dbReference type="EMBL" id="KAL0962421.1"/>
    </source>
</evidence>
<dbReference type="CDD" id="cd00096">
    <property type="entry name" value="Ig"/>
    <property type="match status" value="1"/>
</dbReference>
<comment type="caution">
    <text evidence="7">The sequence shown here is derived from an EMBL/GenBank/DDBJ whole genome shotgun (WGS) entry which is preliminary data.</text>
</comment>
<dbReference type="InterPro" id="IPR003599">
    <property type="entry name" value="Ig_sub"/>
</dbReference>
<dbReference type="InterPro" id="IPR013162">
    <property type="entry name" value="CD80_C2-set"/>
</dbReference>
<keyword evidence="5" id="KW-0732">Signal</keyword>
<dbReference type="Gene3D" id="2.60.40.10">
    <property type="entry name" value="Immunoglobulins"/>
    <property type="match status" value="3"/>
</dbReference>
<feature type="transmembrane region" description="Helical" evidence="4">
    <location>
        <begin position="340"/>
        <end position="361"/>
    </location>
</feature>
<dbReference type="Proteomes" id="UP001557470">
    <property type="component" value="Unassembled WGS sequence"/>
</dbReference>
<keyword evidence="4" id="KW-1133">Transmembrane helix</keyword>
<sequence length="410" mass="45397">MGLFLNIFTTLLLKGALCQQWKLWAPASIDAVGESCVLVPCRFEIPADYEVHLNTCVPTGVWKTNDILGITIFSSAQKDAQNKIKGQIVGDLLKKNCTTIFNSLKAGDGGTFIFRIECTGTNVLKYNFIETVKITHTDAPPKPQLIPMSNITVGDKLRLRCSAPAPCHTLPPSLTWNSDHGGFVESELQEKGEDGLTTVSSTLVLHPTPINDRKTVSCSALYQLQPVGAYKKTQTNLTLNVLYAPINTVVLSTPFGPVSEGIEKTLTCQSDANPPVEKYSWYKDIGGQLTWMANGQILVLQFSKSDTGLYRCEAYNQKGSQMSDALRLDLESCQWSTMNIFIISGVSALLCILNIAVNVYIFKRLSRQLNQVVLWMRQSDNTYTTLRLSNISHEYDQLQMTTAPPSEARK</sequence>
<dbReference type="PANTHER" id="PTHR46484">
    <property type="entry name" value="SI:CH211-171H4.5-RELATED"/>
    <property type="match status" value="1"/>
</dbReference>
<dbReference type="InterPro" id="IPR003598">
    <property type="entry name" value="Ig_sub2"/>
</dbReference>
<evidence type="ECO:0000256" key="2">
    <source>
        <dbReference type="ARBA" id="ARBA00023136"/>
    </source>
</evidence>
<dbReference type="InterPro" id="IPR007110">
    <property type="entry name" value="Ig-like_dom"/>
</dbReference>
<protein>
    <recommendedName>
        <fullName evidence="6">Ig-like domain-containing protein</fullName>
    </recommendedName>
</protein>
<dbReference type="AlphaFoldDB" id="A0ABD0WD31"/>
<comment type="subcellular location">
    <subcellularLocation>
        <location evidence="1">Membrane</location>
        <topology evidence="1">Single-pass membrane protein</topology>
    </subcellularLocation>
</comment>
<keyword evidence="3" id="KW-1015">Disulfide bond</keyword>
<reference evidence="7 8" key="1">
    <citation type="submission" date="2024-06" db="EMBL/GenBank/DDBJ databases">
        <authorList>
            <person name="Pan Q."/>
            <person name="Wen M."/>
            <person name="Jouanno E."/>
            <person name="Zahm M."/>
            <person name="Klopp C."/>
            <person name="Cabau C."/>
            <person name="Louis A."/>
            <person name="Berthelot C."/>
            <person name="Parey E."/>
            <person name="Roest Crollius H."/>
            <person name="Montfort J."/>
            <person name="Robinson-Rechavi M."/>
            <person name="Bouchez O."/>
            <person name="Lampietro C."/>
            <person name="Lopez Roques C."/>
            <person name="Donnadieu C."/>
            <person name="Postlethwait J."/>
            <person name="Bobe J."/>
            <person name="Verreycken H."/>
            <person name="Guiguen Y."/>
        </authorList>
    </citation>
    <scope>NUCLEOTIDE SEQUENCE [LARGE SCALE GENOMIC DNA]</scope>
    <source>
        <strain evidence="7">Up_M1</strain>
        <tissue evidence="7">Testis</tissue>
    </source>
</reference>
<dbReference type="GO" id="GO:0016020">
    <property type="term" value="C:membrane"/>
    <property type="evidence" value="ECO:0007669"/>
    <property type="project" value="UniProtKB-SubCell"/>
</dbReference>
<accession>A0ABD0WD31</accession>
<evidence type="ECO:0000256" key="5">
    <source>
        <dbReference type="SAM" id="SignalP"/>
    </source>
</evidence>
<feature type="chain" id="PRO_5044880853" description="Ig-like domain-containing protein" evidence="5">
    <location>
        <begin position="19"/>
        <end position="410"/>
    </location>
</feature>
<dbReference type="SMART" id="SM00408">
    <property type="entry name" value="IGc2"/>
    <property type="match status" value="1"/>
</dbReference>
<evidence type="ECO:0000313" key="8">
    <source>
        <dbReference type="Proteomes" id="UP001557470"/>
    </source>
</evidence>
<dbReference type="PROSITE" id="PS50835">
    <property type="entry name" value="IG_LIKE"/>
    <property type="match status" value="2"/>
</dbReference>
<keyword evidence="8" id="KW-1185">Reference proteome</keyword>
<proteinExistence type="predicted"/>
<feature type="domain" description="Ig-like" evidence="6">
    <location>
        <begin position="143"/>
        <end position="238"/>
    </location>
</feature>